<evidence type="ECO:0008006" key="3">
    <source>
        <dbReference type="Google" id="ProtNLM"/>
    </source>
</evidence>
<evidence type="ECO:0000313" key="2">
    <source>
        <dbReference type="Proteomes" id="UP000015454"/>
    </source>
</evidence>
<dbReference type="EMBL" id="AHMO02000004">
    <property type="protein sequence ID" value="EQA47265.1"/>
    <property type="molecule type" value="Genomic_DNA"/>
</dbReference>
<reference evidence="1" key="1">
    <citation type="submission" date="2013-05" db="EMBL/GenBank/DDBJ databases">
        <authorList>
            <person name="Harkins D.M."/>
            <person name="Durkin A.S."/>
            <person name="Brinkac L.M."/>
            <person name="Haft D.H."/>
            <person name="Selengut J.D."/>
            <person name="Sanka R."/>
            <person name="DePew J."/>
            <person name="Purushe J."/>
            <person name="Hartskeerl R.A."/>
            <person name="Ahmed A."/>
            <person name="van der Linden H."/>
            <person name="Goris M.G.A."/>
            <person name="Vinetz J.M."/>
            <person name="Sutton G.G."/>
            <person name="Nierman W.C."/>
            <person name="Fouts D.E."/>
        </authorList>
    </citation>
    <scope>NUCLEOTIDE SEQUENCE [LARGE SCALE GENOMIC DNA]</scope>
    <source>
        <strain evidence="1">5399</strain>
    </source>
</reference>
<dbReference type="RefSeq" id="WP_010569161.1">
    <property type="nucleotide sequence ID" value="NZ_AHMO02000004.1"/>
</dbReference>
<proteinExistence type="predicted"/>
<sequence>MEEDRRSGKRIKSSEVGEMMVLAASGNGTIKGRVFDFSDYGIGIIDYESTETLKIHEKIVGIISAHSIDDIHFAGKIVRMDTVESLSRVKIILGIQFFNIIPIIDRMTVLGLSGQLSD</sequence>
<organism evidence="1 2">
    <name type="scientific">Leptospira broomii serovar Hurstbridge str. 5399</name>
    <dbReference type="NCBI Taxonomy" id="1049789"/>
    <lineage>
        <taxon>Bacteria</taxon>
        <taxon>Pseudomonadati</taxon>
        <taxon>Spirochaetota</taxon>
        <taxon>Spirochaetia</taxon>
        <taxon>Leptospirales</taxon>
        <taxon>Leptospiraceae</taxon>
        <taxon>Leptospira</taxon>
    </lineage>
</organism>
<gene>
    <name evidence="1" type="ORF">LEP1GSC050_0668</name>
</gene>
<evidence type="ECO:0000313" key="1">
    <source>
        <dbReference type="EMBL" id="EQA47265.1"/>
    </source>
</evidence>
<accession>T0F801</accession>
<dbReference type="Proteomes" id="UP000015454">
    <property type="component" value="Unassembled WGS sequence"/>
</dbReference>
<keyword evidence="2" id="KW-1185">Reference proteome</keyword>
<protein>
    <recommendedName>
        <fullName evidence="3">Type IV pilus assembly protein PilZ</fullName>
    </recommendedName>
</protein>
<dbReference type="OrthoDB" id="331997at2"/>
<comment type="caution">
    <text evidence="1">The sequence shown here is derived from an EMBL/GenBank/DDBJ whole genome shotgun (WGS) entry which is preliminary data.</text>
</comment>
<dbReference type="AlphaFoldDB" id="T0F801"/>
<name>T0F801_9LEPT</name>